<dbReference type="GO" id="GO:0003676">
    <property type="term" value="F:nucleic acid binding"/>
    <property type="evidence" value="ECO:0007669"/>
    <property type="project" value="InterPro"/>
</dbReference>
<evidence type="ECO:0000313" key="4">
    <source>
        <dbReference type="Proteomes" id="UP000265520"/>
    </source>
</evidence>
<dbReference type="EMBL" id="LXQA010085417">
    <property type="protein sequence ID" value="MCI12751.1"/>
    <property type="molecule type" value="Genomic_DNA"/>
</dbReference>
<dbReference type="SUPFAM" id="SSF57756">
    <property type="entry name" value="Retrovirus zinc finger-like domains"/>
    <property type="match status" value="1"/>
</dbReference>
<organism evidence="3 4">
    <name type="scientific">Trifolium medium</name>
    <dbReference type="NCBI Taxonomy" id="97028"/>
    <lineage>
        <taxon>Eukaryota</taxon>
        <taxon>Viridiplantae</taxon>
        <taxon>Streptophyta</taxon>
        <taxon>Embryophyta</taxon>
        <taxon>Tracheophyta</taxon>
        <taxon>Spermatophyta</taxon>
        <taxon>Magnoliopsida</taxon>
        <taxon>eudicotyledons</taxon>
        <taxon>Gunneridae</taxon>
        <taxon>Pentapetalae</taxon>
        <taxon>rosids</taxon>
        <taxon>fabids</taxon>
        <taxon>Fabales</taxon>
        <taxon>Fabaceae</taxon>
        <taxon>Papilionoideae</taxon>
        <taxon>50 kb inversion clade</taxon>
        <taxon>NPAAA clade</taxon>
        <taxon>Hologalegina</taxon>
        <taxon>IRL clade</taxon>
        <taxon>Trifolieae</taxon>
        <taxon>Trifolium</taxon>
    </lineage>
</organism>
<keyword evidence="3" id="KW-0675">Receptor</keyword>
<name>A0A392PKZ5_9FABA</name>
<evidence type="ECO:0000259" key="2">
    <source>
        <dbReference type="PROSITE" id="PS50158"/>
    </source>
</evidence>
<dbReference type="InterPro" id="IPR036875">
    <property type="entry name" value="Znf_CCHC_sf"/>
</dbReference>
<dbReference type="InterPro" id="IPR001878">
    <property type="entry name" value="Znf_CCHC"/>
</dbReference>
<dbReference type="GO" id="GO:0008270">
    <property type="term" value="F:zinc ion binding"/>
    <property type="evidence" value="ECO:0007669"/>
    <property type="project" value="UniProtKB-KW"/>
</dbReference>
<reference evidence="3 4" key="1">
    <citation type="journal article" date="2018" name="Front. Plant Sci.">
        <title>Red Clover (Trifolium pratense) and Zigzag Clover (T. medium) - A Picture of Genomic Similarities and Differences.</title>
        <authorList>
            <person name="Dluhosova J."/>
            <person name="Istvanek J."/>
            <person name="Nedelnik J."/>
            <person name="Repkova J."/>
        </authorList>
    </citation>
    <scope>NUCLEOTIDE SEQUENCE [LARGE SCALE GENOMIC DNA]</scope>
    <source>
        <strain evidence="4">cv. 10/8</strain>
        <tissue evidence="3">Leaf</tissue>
    </source>
</reference>
<dbReference type="Gene3D" id="4.10.60.10">
    <property type="entry name" value="Zinc finger, CCHC-type"/>
    <property type="match status" value="1"/>
</dbReference>
<dbReference type="GO" id="GO:0016301">
    <property type="term" value="F:kinase activity"/>
    <property type="evidence" value="ECO:0007669"/>
    <property type="project" value="UniProtKB-KW"/>
</dbReference>
<protein>
    <submittedName>
        <fullName evidence="3">Cysteine-rich RLK (Receptor-like protein kinase) 8</fullName>
    </submittedName>
</protein>
<keyword evidence="1" id="KW-0863">Zinc-finger</keyword>
<sequence>DNVDDEEVSLLSRRINQLWKHRQRRLKTFNKSGGRVDSASGQRKSKIDKDVICYECQEPSHYRNECPKLSDEKPKNKLSKKKVLIATWDDSDSDAEEGNIALMADIEAISTDSESDSEQ</sequence>
<feature type="non-terminal residue" evidence="3">
    <location>
        <position position="119"/>
    </location>
</feature>
<keyword evidence="1" id="KW-0862">Zinc</keyword>
<proteinExistence type="predicted"/>
<evidence type="ECO:0000256" key="1">
    <source>
        <dbReference type="PROSITE-ProRule" id="PRU00047"/>
    </source>
</evidence>
<dbReference type="AlphaFoldDB" id="A0A392PKZ5"/>
<dbReference type="Proteomes" id="UP000265520">
    <property type="component" value="Unassembled WGS sequence"/>
</dbReference>
<dbReference type="PROSITE" id="PS50158">
    <property type="entry name" value="ZF_CCHC"/>
    <property type="match status" value="1"/>
</dbReference>
<keyword evidence="3" id="KW-0418">Kinase</keyword>
<feature type="domain" description="CCHC-type" evidence="2">
    <location>
        <begin position="53"/>
        <end position="68"/>
    </location>
</feature>
<feature type="non-terminal residue" evidence="3">
    <location>
        <position position="1"/>
    </location>
</feature>
<keyword evidence="4" id="KW-1185">Reference proteome</keyword>
<comment type="caution">
    <text evidence="3">The sequence shown here is derived from an EMBL/GenBank/DDBJ whole genome shotgun (WGS) entry which is preliminary data.</text>
</comment>
<keyword evidence="3" id="KW-0808">Transferase</keyword>
<keyword evidence="1" id="KW-0479">Metal-binding</keyword>
<accession>A0A392PKZ5</accession>
<evidence type="ECO:0000313" key="3">
    <source>
        <dbReference type="EMBL" id="MCI12751.1"/>
    </source>
</evidence>